<evidence type="ECO:0000256" key="1">
    <source>
        <dbReference type="SAM" id="MobiDB-lite"/>
    </source>
</evidence>
<dbReference type="EMBL" id="MW314844">
    <property type="protein sequence ID" value="QQZ01310.1"/>
    <property type="molecule type" value="Genomic_RNA"/>
</dbReference>
<feature type="compositionally biased region" description="Polar residues" evidence="1">
    <location>
        <begin position="704"/>
        <end position="720"/>
    </location>
</feature>
<feature type="region of interest" description="Disordered" evidence="1">
    <location>
        <begin position="589"/>
        <end position="647"/>
    </location>
</feature>
<reference evidence="2" key="1">
    <citation type="submission" date="2020-12" db="EMBL/GenBank/DDBJ databases">
        <authorList>
            <person name="Qin K."/>
            <person name="Le L."/>
            <person name="Du H."/>
            <person name="Tao X.J."/>
            <person name="Bai Z.S."/>
            <person name="Kun Z.Z."/>
            <person name="Yun L.Q."/>
        </authorList>
    </citation>
    <scope>NUCLEOTIDE SEQUENCE</scope>
</reference>
<proteinExistence type="predicted"/>
<organism evidence="2">
    <name type="scientific">Beauveria bassiana chrysovirus 2</name>
    <dbReference type="NCBI Taxonomy" id="2810134"/>
    <lineage>
        <taxon>Viruses</taxon>
        <taxon>Riboviria</taxon>
        <taxon>Orthornavirae</taxon>
        <taxon>Duplornaviricota</taxon>
        <taxon>Chrymotiviricetes</taxon>
        <taxon>Ghabrivirales</taxon>
        <taxon>Alphatotivirineae</taxon>
        <taxon>Chrysoviridae</taxon>
        <taxon>Chrysovirus</taxon>
    </lineage>
</organism>
<sequence>MSLAVDPQAPWRSLALGAGRPAVKVTMRAPRKGHDQGPVADGVVVTDSSTDKWLRDAGRVDITEEVARNGMMTGAVNADFVVGSADTGSADNCLARLATMPYMYTADNGTAVEYTYAGKCFVVRPAINETVVTAMYSAPTADKWAQATGIKLPRVTVQSQVPGVIAGMAANAPVAPQQSFDSLRKCVVSCARSDDYGDRLFNLARVVLHSQVLHTLRHTPDVTPAMTRGGMARSIAAADTPNLTPAQLMDPQYTYLYVSTDTTPDYRAFLTMGVRGVQHYAGAVGTAYSACTSEEEARDGDEIIFVRVGGDAPAVPSPGADAYVRVLSNPGACLAYYFAYAQSMGLGQRAGAVLVQAALAPHVWGSQAISPYRTGQPRLDACTYVLLPDQDVAHVVVDDLATLTHGAAIIATAYKAAIGGALMSYKTNRQVNDLLVVEQYIERLTDPEARRPILASVASCLFSGAVGLEWFSPFSYDVMTGYTECIDAYRNYGYLLGLFNKCPIQGLAPLFSGGVAMNNSMIGQGMTDAPDSYAQTTGILLAAGCQLLGACEKWQVRQTAQLPYIASLTRSWRLVVTLVRFVAVHPHTSKLEDSPGRWQKEELQASTTASSGIAGEASRDASPERERPWSRSHDRGPSDTAVPISFRAGGLGGAVARRRMPGATGDPPLGADVAIGATADTHPASTSGYLGDYSIPPAGVGEHATTSRSRPASARNSWASGSLAEPSGVATHSGRSATSGATTVKGLPDASSDGKTASTRSAVSSSKTRVLNTGSFGV</sequence>
<name>A0A7U1GJ64_9VIRU</name>
<protein>
    <submittedName>
        <fullName evidence="2">Uncharacterized protein</fullName>
    </submittedName>
</protein>
<feature type="compositionally biased region" description="Polar residues" evidence="1">
    <location>
        <begin position="753"/>
        <end position="778"/>
    </location>
</feature>
<feature type="compositionally biased region" description="Polar residues" evidence="1">
    <location>
        <begin position="733"/>
        <end position="742"/>
    </location>
</feature>
<feature type="compositionally biased region" description="Basic and acidic residues" evidence="1">
    <location>
        <begin position="589"/>
        <end position="603"/>
    </location>
</feature>
<feature type="region of interest" description="Disordered" evidence="1">
    <location>
        <begin position="698"/>
        <end position="778"/>
    </location>
</feature>
<accession>A0A7U1GJ64</accession>
<evidence type="ECO:0000313" key="2">
    <source>
        <dbReference type="EMBL" id="QQZ01310.1"/>
    </source>
</evidence>
<feature type="compositionally biased region" description="Basic and acidic residues" evidence="1">
    <location>
        <begin position="617"/>
        <end position="637"/>
    </location>
</feature>